<proteinExistence type="predicted"/>
<sequence>MNRVLRKLIIATISTVLATLITYLIFYKDIDKGVLVLVFIIFALGIFTYGIGVSLLANYFAKKINQKAVKTLIKFLIYLIFGGIFTIFGFIGVYSLIASFCFFITEEIISR</sequence>
<reference evidence="2 3" key="1">
    <citation type="submission" date="2021-05" db="EMBL/GenBank/DDBJ databases">
        <title>Novel Bacillus species.</title>
        <authorList>
            <person name="Liu G."/>
        </authorList>
    </citation>
    <scope>NUCLEOTIDE SEQUENCE [LARGE SCALE GENOMIC DNA]</scope>
    <source>
        <strain evidence="2 3">FJAT-49705</strain>
    </source>
</reference>
<dbReference type="EMBL" id="JAGYPM010000006">
    <property type="protein sequence ID" value="MBS4192831.1"/>
    <property type="molecule type" value="Genomic_DNA"/>
</dbReference>
<dbReference type="Proteomes" id="UP000681027">
    <property type="component" value="Unassembled WGS sequence"/>
</dbReference>
<keyword evidence="1" id="KW-1133">Transmembrane helix</keyword>
<accession>A0ABS5NZ10</accession>
<dbReference type="RefSeq" id="WP_213104277.1">
    <property type="nucleotide sequence ID" value="NZ_JAGYPM010000006.1"/>
</dbReference>
<feature type="transmembrane region" description="Helical" evidence="1">
    <location>
        <begin position="72"/>
        <end position="105"/>
    </location>
</feature>
<evidence type="ECO:0000313" key="2">
    <source>
        <dbReference type="EMBL" id="MBS4192831.1"/>
    </source>
</evidence>
<feature type="transmembrane region" description="Helical" evidence="1">
    <location>
        <begin position="7"/>
        <end position="27"/>
    </location>
</feature>
<evidence type="ECO:0000313" key="3">
    <source>
        <dbReference type="Proteomes" id="UP000681027"/>
    </source>
</evidence>
<keyword evidence="1" id="KW-0812">Transmembrane</keyword>
<evidence type="ECO:0000256" key="1">
    <source>
        <dbReference type="SAM" id="Phobius"/>
    </source>
</evidence>
<protein>
    <recommendedName>
        <fullName evidence="4">MFS transporter</fullName>
    </recommendedName>
</protein>
<organism evidence="2 3">
    <name type="scientific">Cytobacillus citreus</name>
    <dbReference type="NCBI Taxonomy" id="2833586"/>
    <lineage>
        <taxon>Bacteria</taxon>
        <taxon>Bacillati</taxon>
        <taxon>Bacillota</taxon>
        <taxon>Bacilli</taxon>
        <taxon>Bacillales</taxon>
        <taxon>Bacillaceae</taxon>
        <taxon>Cytobacillus</taxon>
    </lineage>
</organism>
<gene>
    <name evidence="2" type="ORF">KHA94_22120</name>
</gene>
<keyword evidence="3" id="KW-1185">Reference proteome</keyword>
<feature type="transmembrane region" description="Helical" evidence="1">
    <location>
        <begin position="33"/>
        <end position="60"/>
    </location>
</feature>
<comment type="caution">
    <text evidence="2">The sequence shown here is derived from an EMBL/GenBank/DDBJ whole genome shotgun (WGS) entry which is preliminary data.</text>
</comment>
<evidence type="ECO:0008006" key="4">
    <source>
        <dbReference type="Google" id="ProtNLM"/>
    </source>
</evidence>
<keyword evidence="1" id="KW-0472">Membrane</keyword>
<name>A0ABS5NZ10_9BACI</name>